<dbReference type="EMBL" id="NAPY01000047">
    <property type="protein sequence ID" value="MUL38747.1"/>
    <property type="molecule type" value="Genomic_DNA"/>
</dbReference>
<dbReference type="PANTHER" id="PTHR30250">
    <property type="entry name" value="PST FAMILY PREDICTED COLANIC ACID TRANSPORTER"/>
    <property type="match status" value="1"/>
</dbReference>
<comment type="caution">
    <text evidence="8">The sequence shown here is derived from an EMBL/GenBank/DDBJ whole genome shotgun (WGS) entry which is preliminary data.</text>
</comment>
<evidence type="ECO:0000256" key="2">
    <source>
        <dbReference type="ARBA" id="ARBA00007430"/>
    </source>
</evidence>
<evidence type="ECO:0000256" key="6">
    <source>
        <dbReference type="ARBA" id="ARBA00023136"/>
    </source>
</evidence>
<comment type="similarity">
    <text evidence="2">Belongs to the polysaccharide synthase family.</text>
</comment>
<comment type="subcellular location">
    <subcellularLocation>
        <location evidence="1">Cell membrane</location>
        <topology evidence="1">Multi-pass membrane protein</topology>
    </subcellularLocation>
</comment>
<feature type="transmembrane region" description="Helical" evidence="7">
    <location>
        <begin position="120"/>
        <end position="140"/>
    </location>
</feature>
<sequence length="414" mass="46800">MIFLKLKHRFTSQFTRNIGWLGIAELVNRIFRLSTTVTLARLFAPHDYGLVAIIYTVHGFADVFSLRAGIGAKIIQAEERQLELVCQTAYWLNWLLCIALVIIQCILAYPIALFYEERELIFPICVLSLMYLMFPVFMVQSALVQRENRLKIIALCAATQSIISNLIIICLALLGFGVWAIVWAMILSTPVWIFITYRNHSWRPPKAFTLQQWQDITSFGSSMLGIELLDKIRLNLDYLIVGRFLSVEALGVYFFAFSAGLGISQNIINAMISALFPYLCEVRENVKQLRERYFSSLKTTVIIIAPLVLLQSSLAPLYVPIVFGSKWNSAIPILIIICLSAIPLAFTLATYQLLNAIGKIKLTLQWNVIYTIIFASALLLAVRWGVVSVAITVLICQMLTLLFSYLAVQTSLKH</sequence>
<feature type="transmembrane region" description="Helical" evidence="7">
    <location>
        <begin position="90"/>
        <end position="114"/>
    </location>
</feature>
<keyword evidence="6 7" id="KW-0472">Membrane</keyword>
<dbReference type="CDD" id="cd13127">
    <property type="entry name" value="MATE_tuaB_like"/>
    <property type="match status" value="1"/>
</dbReference>
<feature type="transmembrane region" description="Helical" evidence="7">
    <location>
        <begin position="366"/>
        <end position="384"/>
    </location>
</feature>
<dbReference type="InterPro" id="IPR050833">
    <property type="entry name" value="Poly_Biosynth_Transport"/>
</dbReference>
<gene>
    <name evidence="8" type="ORF">BWI75_21080</name>
</gene>
<dbReference type="AlphaFoldDB" id="A0A6N8G3A2"/>
<evidence type="ECO:0000256" key="1">
    <source>
        <dbReference type="ARBA" id="ARBA00004651"/>
    </source>
</evidence>
<feature type="transmembrane region" description="Helical" evidence="7">
    <location>
        <begin position="301"/>
        <end position="323"/>
    </location>
</feature>
<dbReference type="Pfam" id="PF13440">
    <property type="entry name" value="Polysacc_synt_3"/>
    <property type="match status" value="1"/>
</dbReference>
<evidence type="ECO:0000256" key="3">
    <source>
        <dbReference type="ARBA" id="ARBA00022475"/>
    </source>
</evidence>
<keyword evidence="5 7" id="KW-1133">Transmembrane helix</keyword>
<evidence type="ECO:0000256" key="7">
    <source>
        <dbReference type="SAM" id="Phobius"/>
    </source>
</evidence>
<dbReference type="OrthoDB" id="9770347at2"/>
<evidence type="ECO:0000256" key="4">
    <source>
        <dbReference type="ARBA" id="ARBA00022692"/>
    </source>
</evidence>
<reference evidence="8 9" key="1">
    <citation type="journal article" date="2019" name="Front. Microbiol.">
        <title>Genomic Features for Desiccation Tolerance and Sugar Biosynthesis in the Extremophile Gloeocapsopsis sp. UTEX B3054.</title>
        <authorList>
            <person name="Urrejola C."/>
            <person name="Alcorta J."/>
            <person name="Salas L."/>
            <person name="Vasquez M."/>
            <person name="Polz M.F."/>
            <person name="Vicuna R."/>
            <person name="Diez B."/>
        </authorList>
    </citation>
    <scope>NUCLEOTIDE SEQUENCE [LARGE SCALE GENOMIC DNA]</scope>
    <source>
        <strain evidence="8 9">1H9</strain>
    </source>
</reference>
<protein>
    <submittedName>
        <fullName evidence="8">Lipopolysaccharide biosynthesis protein</fullName>
    </submittedName>
</protein>
<dbReference type="PANTHER" id="PTHR30250:SF10">
    <property type="entry name" value="LIPOPOLYSACCHARIDE BIOSYNTHESIS PROTEIN WZXC"/>
    <property type="match status" value="1"/>
</dbReference>
<keyword evidence="9" id="KW-1185">Reference proteome</keyword>
<keyword evidence="3" id="KW-1003">Cell membrane</keyword>
<proteinExistence type="inferred from homology"/>
<evidence type="ECO:0000313" key="9">
    <source>
        <dbReference type="Proteomes" id="UP000441797"/>
    </source>
</evidence>
<dbReference type="GO" id="GO:0005886">
    <property type="term" value="C:plasma membrane"/>
    <property type="evidence" value="ECO:0007669"/>
    <property type="project" value="UniProtKB-SubCell"/>
</dbReference>
<evidence type="ECO:0000313" key="8">
    <source>
        <dbReference type="EMBL" id="MUL38747.1"/>
    </source>
</evidence>
<organism evidence="8 9">
    <name type="scientific">Gloeocapsopsis dulcis AAB1 = 1H9</name>
    <dbReference type="NCBI Taxonomy" id="1433147"/>
    <lineage>
        <taxon>Bacteria</taxon>
        <taxon>Bacillati</taxon>
        <taxon>Cyanobacteriota</taxon>
        <taxon>Cyanophyceae</taxon>
        <taxon>Oscillatoriophycideae</taxon>
        <taxon>Chroococcales</taxon>
        <taxon>Chroococcaceae</taxon>
        <taxon>Gloeocapsopsis</taxon>
        <taxon>Gloeocapsopsis dulcis</taxon>
    </lineage>
</organism>
<accession>A0A6N8G3A2</accession>
<evidence type="ECO:0000256" key="5">
    <source>
        <dbReference type="ARBA" id="ARBA00022989"/>
    </source>
</evidence>
<dbReference type="Proteomes" id="UP000441797">
    <property type="component" value="Unassembled WGS sequence"/>
</dbReference>
<dbReference type="RefSeq" id="WP_155707282.1">
    <property type="nucleotide sequence ID" value="NZ_CAWPEY010000052.1"/>
</dbReference>
<name>A0A6N8G3A2_9CHRO</name>
<keyword evidence="4 7" id="KW-0812">Transmembrane</keyword>
<feature type="transmembrane region" description="Helical" evidence="7">
    <location>
        <begin position="390"/>
        <end position="408"/>
    </location>
</feature>
<feature type="transmembrane region" description="Helical" evidence="7">
    <location>
        <begin position="329"/>
        <end position="354"/>
    </location>
</feature>
<feature type="transmembrane region" description="Helical" evidence="7">
    <location>
        <begin position="238"/>
        <end position="257"/>
    </location>
</feature>